<proteinExistence type="predicted"/>
<dbReference type="Proteomes" id="UP000595140">
    <property type="component" value="Unassembled WGS sequence"/>
</dbReference>
<feature type="compositionally biased region" description="Polar residues" evidence="5">
    <location>
        <begin position="296"/>
        <end position="306"/>
    </location>
</feature>
<protein>
    <recommendedName>
        <fullName evidence="6">NAC domain-containing protein</fullName>
    </recommendedName>
</protein>
<evidence type="ECO:0000256" key="5">
    <source>
        <dbReference type="SAM" id="MobiDB-lite"/>
    </source>
</evidence>
<evidence type="ECO:0000256" key="2">
    <source>
        <dbReference type="ARBA" id="ARBA00023125"/>
    </source>
</evidence>
<dbReference type="SUPFAM" id="SSF101941">
    <property type="entry name" value="NAC domain"/>
    <property type="match status" value="1"/>
</dbReference>
<dbReference type="PANTHER" id="PTHR31719">
    <property type="entry name" value="NAC TRANSCRIPTION FACTOR 56"/>
    <property type="match status" value="1"/>
</dbReference>
<dbReference type="InterPro" id="IPR036093">
    <property type="entry name" value="NAC_dom_sf"/>
</dbReference>
<accession>A0A484M7K6</accession>
<keyword evidence="8" id="KW-1185">Reference proteome</keyword>
<feature type="region of interest" description="Disordered" evidence="5">
    <location>
        <begin position="205"/>
        <end position="233"/>
    </location>
</feature>
<reference evidence="7 8" key="1">
    <citation type="submission" date="2018-04" db="EMBL/GenBank/DDBJ databases">
        <authorList>
            <person name="Vogel A."/>
        </authorList>
    </citation>
    <scope>NUCLEOTIDE SEQUENCE [LARGE SCALE GENOMIC DNA]</scope>
</reference>
<keyword evidence="3" id="KW-0804">Transcription</keyword>
<feature type="region of interest" description="Disordered" evidence="5">
    <location>
        <begin position="290"/>
        <end position="311"/>
    </location>
</feature>
<dbReference type="Pfam" id="PF02365">
    <property type="entry name" value="NAM"/>
    <property type="match status" value="1"/>
</dbReference>
<sequence>MEVSVYHQDPNNLLPVAESEAPPPVGYRFQPADSELLDHYLRRLIHEEPLPVSYPRIILANVYADHPSAIWSPGAAHDDTGSGAELHCYFYTELQRWGEGSGSTGHWVLGYDKYFNYKPNTIHPGDVEYEWGMHGFTLHGSDNKYALCKITRRARRKKLTRGAIGESAATLLSNNNQQQEGDGIGFGEIVLSNRTDPAIRGCFDKVSDHDEVGSSSPPPPPPSTTTFTLGGDTDRQQRRYCQGSMVTTTTTTTSSVCFELEEFGDIFLDLGDLIQLDDNVREEDCRHHHQRPTVGSIGSQQQQNTLPAAKELASKKERARGCAEHDDQHVVHDAGADGAKRCRHC</sequence>
<dbReference type="PANTHER" id="PTHR31719:SF43">
    <property type="entry name" value="NAC TRANSCRIPTION FACTOR 56"/>
    <property type="match status" value="1"/>
</dbReference>
<keyword evidence="1" id="KW-0805">Transcription regulation</keyword>
<dbReference type="EMBL" id="OOIL02002808">
    <property type="protein sequence ID" value="VFQ84841.1"/>
    <property type="molecule type" value="Genomic_DNA"/>
</dbReference>
<dbReference type="InterPro" id="IPR003441">
    <property type="entry name" value="NAC-dom"/>
</dbReference>
<name>A0A484M7K6_9ASTE</name>
<evidence type="ECO:0000256" key="4">
    <source>
        <dbReference type="ARBA" id="ARBA00023242"/>
    </source>
</evidence>
<dbReference type="GO" id="GO:0003677">
    <property type="term" value="F:DNA binding"/>
    <property type="evidence" value="ECO:0007669"/>
    <property type="project" value="UniProtKB-KW"/>
</dbReference>
<dbReference type="GO" id="GO:0006355">
    <property type="term" value="P:regulation of DNA-templated transcription"/>
    <property type="evidence" value="ECO:0007669"/>
    <property type="project" value="InterPro"/>
</dbReference>
<dbReference type="AlphaFoldDB" id="A0A484M7K6"/>
<evidence type="ECO:0000259" key="6">
    <source>
        <dbReference type="PROSITE" id="PS51005"/>
    </source>
</evidence>
<dbReference type="PROSITE" id="PS51005">
    <property type="entry name" value="NAC"/>
    <property type="match status" value="1"/>
</dbReference>
<organism evidence="7 8">
    <name type="scientific">Cuscuta campestris</name>
    <dbReference type="NCBI Taxonomy" id="132261"/>
    <lineage>
        <taxon>Eukaryota</taxon>
        <taxon>Viridiplantae</taxon>
        <taxon>Streptophyta</taxon>
        <taxon>Embryophyta</taxon>
        <taxon>Tracheophyta</taxon>
        <taxon>Spermatophyta</taxon>
        <taxon>Magnoliopsida</taxon>
        <taxon>eudicotyledons</taxon>
        <taxon>Gunneridae</taxon>
        <taxon>Pentapetalae</taxon>
        <taxon>asterids</taxon>
        <taxon>lamiids</taxon>
        <taxon>Solanales</taxon>
        <taxon>Convolvulaceae</taxon>
        <taxon>Cuscuteae</taxon>
        <taxon>Cuscuta</taxon>
        <taxon>Cuscuta subgen. Grammica</taxon>
        <taxon>Cuscuta sect. Cleistogrammica</taxon>
    </lineage>
</organism>
<evidence type="ECO:0000256" key="1">
    <source>
        <dbReference type="ARBA" id="ARBA00023015"/>
    </source>
</evidence>
<evidence type="ECO:0000313" key="7">
    <source>
        <dbReference type="EMBL" id="VFQ84841.1"/>
    </source>
</evidence>
<feature type="domain" description="NAC" evidence="6">
    <location>
        <begin position="23"/>
        <end position="153"/>
    </location>
</feature>
<gene>
    <name evidence="7" type="ORF">CCAM_LOCUS26617</name>
</gene>
<evidence type="ECO:0000256" key="3">
    <source>
        <dbReference type="ARBA" id="ARBA00023163"/>
    </source>
</evidence>
<keyword evidence="2" id="KW-0238">DNA-binding</keyword>
<evidence type="ECO:0000313" key="8">
    <source>
        <dbReference type="Proteomes" id="UP000595140"/>
    </source>
</evidence>
<keyword evidence="4" id="KW-0539">Nucleus</keyword>